<name>A0A8J4BM59_9CHLO</name>
<dbReference type="EMBL" id="BNCO01000073">
    <property type="protein sequence ID" value="GIL65142.1"/>
    <property type="molecule type" value="Genomic_DNA"/>
</dbReference>
<protein>
    <submittedName>
        <fullName evidence="2">Uncharacterized protein</fullName>
    </submittedName>
</protein>
<dbReference type="Proteomes" id="UP000747399">
    <property type="component" value="Unassembled WGS sequence"/>
</dbReference>
<evidence type="ECO:0000256" key="1">
    <source>
        <dbReference type="SAM" id="MobiDB-lite"/>
    </source>
</evidence>
<feature type="compositionally biased region" description="Low complexity" evidence="1">
    <location>
        <begin position="131"/>
        <end position="143"/>
    </location>
</feature>
<reference evidence="2" key="1">
    <citation type="journal article" date="2021" name="Proc. Natl. Acad. Sci. U.S.A.">
        <title>Three genomes in the algal genus Volvox reveal the fate of a haploid sex-determining region after a transition to homothallism.</title>
        <authorList>
            <person name="Yamamoto K."/>
            <person name="Hamaji T."/>
            <person name="Kawai-Toyooka H."/>
            <person name="Matsuzaki R."/>
            <person name="Takahashi F."/>
            <person name="Nishimura Y."/>
            <person name="Kawachi M."/>
            <person name="Noguchi H."/>
            <person name="Minakuchi Y."/>
            <person name="Umen J.G."/>
            <person name="Toyoda A."/>
            <person name="Nozaki H."/>
        </authorList>
    </citation>
    <scope>NUCLEOTIDE SEQUENCE</scope>
    <source>
        <strain evidence="2">NIES-3780</strain>
    </source>
</reference>
<gene>
    <name evidence="2" type="ORF">Vafri_18951</name>
</gene>
<proteinExistence type="predicted"/>
<keyword evidence="3" id="KW-1185">Reference proteome</keyword>
<feature type="region of interest" description="Disordered" evidence="1">
    <location>
        <begin position="131"/>
        <end position="170"/>
    </location>
</feature>
<evidence type="ECO:0000313" key="3">
    <source>
        <dbReference type="Proteomes" id="UP000747399"/>
    </source>
</evidence>
<sequence length="170" mass="18743">MNFVGLDIGTPDPFLSRSNSTQRRRGRFTARRRNVNSPIMDLHEMSQFTELTACSTCGTLWKREFKGAAEQLEIVAKRLRREPHLTDPPNGHRIVFWKCHTCGADHIDDSWAELLATVGVRDNVAATTPSYASSARAMSSSSAGPPTNPFQGQASGSSPPQLLRPPVPQR</sequence>
<comment type="caution">
    <text evidence="2">The sequence shown here is derived from an EMBL/GenBank/DDBJ whole genome shotgun (WGS) entry which is preliminary data.</text>
</comment>
<evidence type="ECO:0000313" key="2">
    <source>
        <dbReference type="EMBL" id="GIL65142.1"/>
    </source>
</evidence>
<organism evidence="2 3">
    <name type="scientific">Volvox africanus</name>
    <dbReference type="NCBI Taxonomy" id="51714"/>
    <lineage>
        <taxon>Eukaryota</taxon>
        <taxon>Viridiplantae</taxon>
        <taxon>Chlorophyta</taxon>
        <taxon>core chlorophytes</taxon>
        <taxon>Chlorophyceae</taxon>
        <taxon>CS clade</taxon>
        <taxon>Chlamydomonadales</taxon>
        <taxon>Volvocaceae</taxon>
        <taxon>Volvox</taxon>
    </lineage>
</organism>
<dbReference type="AlphaFoldDB" id="A0A8J4BM59"/>
<accession>A0A8J4BM59</accession>